<organism evidence="2 3">
    <name type="scientific">Streptomyces virginiae</name>
    <name type="common">Streptomyces cinnamonensis</name>
    <dbReference type="NCBI Taxonomy" id="1961"/>
    <lineage>
        <taxon>Bacteria</taxon>
        <taxon>Bacillati</taxon>
        <taxon>Actinomycetota</taxon>
        <taxon>Actinomycetes</taxon>
        <taxon>Kitasatosporales</taxon>
        <taxon>Streptomycetaceae</taxon>
        <taxon>Streptomyces</taxon>
    </lineage>
</organism>
<proteinExistence type="predicted"/>
<dbReference type="InterPro" id="IPR013783">
    <property type="entry name" value="Ig-like_fold"/>
</dbReference>
<gene>
    <name evidence="2" type="ORF">OG517_19335</name>
</gene>
<sequence length="148" mass="15491">MLERTLHEDRTDITFVLPADTPPGAVSVVGEFNDRQPGAHTPRPRKDGKRAVTVELPIESTHPFRYLAAGDHWFNDESAGDEDGPTAVFTPESGAAVARAGRMLPGIPIPCGPPGCSALLGREPGGRRGVLPRGSGSMRGAGYAGPAL</sequence>
<evidence type="ECO:0000313" key="2">
    <source>
        <dbReference type="EMBL" id="WUQ13418.1"/>
    </source>
</evidence>
<evidence type="ECO:0000256" key="1">
    <source>
        <dbReference type="SAM" id="MobiDB-lite"/>
    </source>
</evidence>
<evidence type="ECO:0000313" key="3">
    <source>
        <dbReference type="Proteomes" id="UP001432039"/>
    </source>
</evidence>
<dbReference type="EMBL" id="CP108090">
    <property type="protein sequence ID" value="WUQ13418.1"/>
    <property type="molecule type" value="Genomic_DNA"/>
</dbReference>
<name>A0ABZ1TEN4_STRVG</name>
<feature type="region of interest" description="Disordered" evidence="1">
    <location>
        <begin position="128"/>
        <end position="148"/>
    </location>
</feature>
<feature type="compositionally biased region" description="Gly residues" evidence="1">
    <location>
        <begin position="137"/>
        <end position="148"/>
    </location>
</feature>
<dbReference type="Proteomes" id="UP001432039">
    <property type="component" value="Chromosome"/>
</dbReference>
<dbReference type="Gene3D" id="2.60.40.10">
    <property type="entry name" value="Immunoglobulins"/>
    <property type="match status" value="1"/>
</dbReference>
<dbReference type="SUPFAM" id="SSF81296">
    <property type="entry name" value="E set domains"/>
    <property type="match status" value="1"/>
</dbReference>
<protein>
    <submittedName>
        <fullName evidence="2">Isoamylase early set domain-containing protein</fullName>
    </submittedName>
</protein>
<dbReference type="InterPro" id="IPR014756">
    <property type="entry name" value="Ig_E-set"/>
</dbReference>
<reference evidence="2" key="1">
    <citation type="submission" date="2022-10" db="EMBL/GenBank/DDBJ databases">
        <title>The complete genomes of actinobacterial strains from the NBC collection.</title>
        <authorList>
            <person name="Joergensen T.S."/>
            <person name="Alvarez Arevalo M."/>
            <person name="Sterndorff E.B."/>
            <person name="Faurdal D."/>
            <person name="Vuksanovic O."/>
            <person name="Mourched A.-S."/>
            <person name="Charusanti P."/>
            <person name="Shaw S."/>
            <person name="Blin K."/>
            <person name="Weber T."/>
        </authorList>
    </citation>
    <scope>NUCLEOTIDE SEQUENCE</scope>
    <source>
        <strain evidence="2">NBC_00248</strain>
    </source>
</reference>
<dbReference type="RefSeq" id="WP_328962391.1">
    <property type="nucleotide sequence ID" value="NZ_CP108090.1"/>
</dbReference>
<dbReference type="CDD" id="cd07184">
    <property type="entry name" value="E_set_Isoamylase_like_N"/>
    <property type="match status" value="1"/>
</dbReference>
<keyword evidence="3" id="KW-1185">Reference proteome</keyword>
<accession>A0ABZ1TEN4</accession>